<accession>A0A918JXS3</accession>
<dbReference type="PROSITE" id="PS51352">
    <property type="entry name" value="THIOREDOXIN_2"/>
    <property type="match status" value="1"/>
</dbReference>
<reference evidence="3 4" key="1">
    <citation type="journal article" date="2014" name="Int. J. Syst. Evol. Microbiol.">
        <title>Complete genome sequence of Corynebacterium casei LMG S-19264T (=DSM 44701T), isolated from a smear-ripened cheese.</title>
        <authorList>
            <consortium name="US DOE Joint Genome Institute (JGI-PGF)"/>
            <person name="Walter F."/>
            <person name="Albersmeier A."/>
            <person name="Kalinowski J."/>
            <person name="Ruckert C."/>
        </authorList>
    </citation>
    <scope>NUCLEOTIDE SEQUENCE [LARGE SCALE GENOMIC DNA]</scope>
    <source>
        <strain evidence="3 4">KCTC 12285</strain>
    </source>
</reference>
<evidence type="ECO:0000313" key="3">
    <source>
        <dbReference type="EMBL" id="GGX31078.1"/>
    </source>
</evidence>
<dbReference type="AlphaFoldDB" id="A0A918JXS3"/>
<dbReference type="PANTHER" id="PTHR15337:SF11">
    <property type="entry name" value="THIOREDOXIN DOMAIN-CONTAINING PROTEIN"/>
    <property type="match status" value="1"/>
</dbReference>
<dbReference type="Pfam" id="PF13098">
    <property type="entry name" value="Thioredoxin_2"/>
    <property type="match status" value="1"/>
</dbReference>
<organism evidence="3 4">
    <name type="scientific">Aquimarina muelleri</name>
    <dbReference type="NCBI Taxonomy" id="279356"/>
    <lineage>
        <taxon>Bacteria</taxon>
        <taxon>Pseudomonadati</taxon>
        <taxon>Bacteroidota</taxon>
        <taxon>Flavobacteriia</taxon>
        <taxon>Flavobacteriales</taxon>
        <taxon>Flavobacteriaceae</taxon>
        <taxon>Aquimarina</taxon>
    </lineage>
</organism>
<sequence>MNKLTLILFFFSIIVFSQQETSNIDWHEDFTATMQKAKVEKKLIILYFSGSDWCVPCKKLKEDFFETENFNRYTNSFLFHLVDIPRNNDLLTEKIRIQNYDLLKTYNKNKSFPLVIVLSSKGKILDKISGYSYLRDPRFHFELLDKFL</sequence>
<dbReference type="SUPFAM" id="SSF52833">
    <property type="entry name" value="Thioredoxin-like"/>
    <property type="match status" value="1"/>
</dbReference>
<dbReference type="Proteomes" id="UP000601108">
    <property type="component" value="Unassembled WGS sequence"/>
</dbReference>
<dbReference type="RefSeq" id="WP_027413378.1">
    <property type="nucleotide sequence ID" value="NZ_BMWS01000031.1"/>
</dbReference>
<keyword evidence="4" id="KW-1185">Reference proteome</keyword>
<protein>
    <submittedName>
        <fullName evidence="3">Thioredoxin</fullName>
    </submittedName>
</protein>
<gene>
    <name evidence="3" type="ORF">GCM10007384_35160</name>
</gene>
<evidence type="ECO:0000259" key="2">
    <source>
        <dbReference type="PROSITE" id="PS51352"/>
    </source>
</evidence>
<dbReference type="InterPro" id="IPR012336">
    <property type="entry name" value="Thioredoxin-like_fold"/>
</dbReference>
<dbReference type="InterPro" id="IPR013766">
    <property type="entry name" value="Thioredoxin_domain"/>
</dbReference>
<keyword evidence="1" id="KW-0732">Signal</keyword>
<proteinExistence type="predicted"/>
<dbReference type="PANTHER" id="PTHR15337">
    <property type="entry name" value="ANTERIOR GRADIENT PROTEIN-RELATED"/>
    <property type="match status" value="1"/>
</dbReference>
<name>A0A918JXS3_9FLAO</name>
<evidence type="ECO:0000256" key="1">
    <source>
        <dbReference type="ARBA" id="ARBA00022729"/>
    </source>
</evidence>
<dbReference type="Gene3D" id="3.40.30.10">
    <property type="entry name" value="Glutaredoxin"/>
    <property type="match status" value="1"/>
</dbReference>
<dbReference type="InterPro" id="IPR051099">
    <property type="entry name" value="AGR/TXD"/>
</dbReference>
<evidence type="ECO:0000313" key="4">
    <source>
        <dbReference type="Proteomes" id="UP000601108"/>
    </source>
</evidence>
<dbReference type="InterPro" id="IPR036249">
    <property type="entry name" value="Thioredoxin-like_sf"/>
</dbReference>
<comment type="caution">
    <text evidence="3">The sequence shown here is derived from an EMBL/GenBank/DDBJ whole genome shotgun (WGS) entry which is preliminary data.</text>
</comment>
<feature type="domain" description="Thioredoxin" evidence="2">
    <location>
        <begin position="21"/>
        <end position="148"/>
    </location>
</feature>
<dbReference type="EMBL" id="BMWS01000031">
    <property type="protein sequence ID" value="GGX31078.1"/>
    <property type="molecule type" value="Genomic_DNA"/>
</dbReference>